<sequence length="260" mass="29357">MRLFSIFLYFLCCATGGKAADTAGIFETLFYYYAYRIELSAFPDQEDRMIAWQCVPATGTVCTFYEFIEAIRPPSATAIDIDAANTILPPVENADTTFADMRYNGRYRIGNLYRASTKTNHVDMVADITNRIQAAREEITVNSELLSNAKKGLKIAQAMRWTENLVKTQNAFAKRYPGVTLYETEEEMDGVTIKVIDWVKTAEVQASQSNSKSTVLQNRYKKWADTNKGNAYNHHQDMLRSFATCQNVLNAVPSCRARLG</sequence>
<accession>A0A2V5HL80</accession>
<feature type="chain" id="PRO_5015968120" evidence="1">
    <location>
        <begin position="20"/>
        <end position="260"/>
    </location>
</feature>
<proteinExistence type="predicted"/>
<evidence type="ECO:0000313" key="2">
    <source>
        <dbReference type="EMBL" id="PYI22784.1"/>
    </source>
</evidence>
<dbReference type="Proteomes" id="UP000249829">
    <property type="component" value="Unassembled WGS sequence"/>
</dbReference>
<protein>
    <submittedName>
        <fullName evidence="2">Uncharacterized protein</fullName>
    </submittedName>
</protein>
<feature type="signal peptide" evidence="1">
    <location>
        <begin position="1"/>
        <end position="19"/>
    </location>
</feature>
<keyword evidence="1" id="KW-0732">Signal</keyword>
<gene>
    <name evidence="2" type="ORF">BO99DRAFT_429327</name>
</gene>
<name>A0A2V5HL80_ASPV1</name>
<organism evidence="2 3">
    <name type="scientific">Aspergillus violaceofuscus (strain CBS 115571)</name>
    <dbReference type="NCBI Taxonomy" id="1450538"/>
    <lineage>
        <taxon>Eukaryota</taxon>
        <taxon>Fungi</taxon>
        <taxon>Dikarya</taxon>
        <taxon>Ascomycota</taxon>
        <taxon>Pezizomycotina</taxon>
        <taxon>Eurotiomycetes</taxon>
        <taxon>Eurotiomycetidae</taxon>
        <taxon>Eurotiales</taxon>
        <taxon>Aspergillaceae</taxon>
        <taxon>Aspergillus</taxon>
    </lineage>
</organism>
<keyword evidence="3" id="KW-1185">Reference proteome</keyword>
<evidence type="ECO:0000256" key="1">
    <source>
        <dbReference type="SAM" id="SignalP"/>
    </source>
</evidence>
<reference evidence="2 3" key="1">
    <citation type="submission" date="2018-02" db="EMBL/GenBank/DDBJ databases">
        <title>The genomes of Aspergillus section Nigri reveals drivers in fungal speciation.</title>
        <authorList>
            <consortium name="DOE Joint Genome Institute"/>
            <person name="Vesth T.C."/>
            <person name="Nybo J."/>
            <person name="Theobald S."/>
            <person name="Brandl J."/>
            <person name="Frisvad J.C."/>
            <person name="Nielsen K.F."/>
            <person name="Lyhne E.K."/>
            <person name="Kogle M.E."/>
            <person name="Kuo A."/>
            <person name="Riley R."/>
            <person name="Clum A."/>
            <person name="Nolan M."/>
            <person name="Lipzen A."/>
            <person name="Salamov A."/>
            <person name="Henrissat B."/>
            <person name="Wiebenga A."/>
            <person name="De vries R.P."/>
            <person name="Grigoriev I.V."/>
            <person name="Mortensen U.H."/>
            <person name="Andersen M.R."/>
            <person name="Baker S.E."/>
        </authorList>
    </citation>
    <scope>NUCLEOTIDE SEQUENCE [LARGE SCALE GENOMIC DNA]</scope>
    <source>
        <strain evidence="2 3">CBS 115571</strain>
    </source>
</reference>
<evidence type="ECO:0000313" key="3">
    <source>
        <dbReference type="Proteomes" id="UP000249829"/>
    </source>
</evidence>
<dbReference type="AlphaFoldDB" id="A0A2V5HL80"/>
<dbReference type="EMBL" id="KZ825108">
    <property type="protein sequence ID" value="PYI22784.1"/>
    <property type="molecule type" value="Genomic_DNA"/>
</dbReference>